<dbReference type="RefSeq" id="WP_408083796.1">
    <property type="nucleotide sequence ID" value="NZ_JBELPZ010000002.1"/>
</dbReference>
<organism evidence="1 2">
    <name type="scientific">Flavobacterium rhizosphaerae</name>
    <dbReference type="NCBI Taxonomy" id="3163298"/>
    <lineage>
        <taxon>Bacteria</taxon>
        <taxon>Pseudomonadati</taxon>
        <taxon>Bacteroidota</taxon>
        <taxon>Flavobacteriia</taxon>
        <taxon>Flavobacteriales</taxon>
        <taxon>Flavobacteriaceae</taxon>
        <taxon>Flavobacterium</taxon>
    </lineage>
</organism>
<keyword evidence="2" id="KW-1185">Reference proteome</keyword>
<name>A0ABW8YVJ8_9FLAO</name>
<proteinExistence type="predicted"/>
<accession>A0ABW8YVJ8</accession>
<evidence type="ECO:0008006" key="3">
    <source>
        <dbReference type="Google" id="ProtNLM"/>
    </source>
</evidence>
<sequence>MKIINKILLLAVAFCFTGCDDIFEEDISGDTVVMIYPQYQTVVESNIVNFQWQELDGADDYRLQVYGGNQIVADTLVSTAYFSVPVPPGSYQWRLRGENSAYNTNYSFPVSFSVVASEDLTNQQVLLSSPSANIYMQNTQPTFTWNTLNNATSYNFSLINLTNGNSIITEVPDINDTSYTLPENIITQDGHYQWRIKALNEENETETAYATRNFYIDTTPPNQSQNVEPENEATFETDIEVDFEWNIPQDSGIITSPLVYTIQIATDTSFTNIIQTGSNIATNSYSYTFTTEDTYYWRVKSTDAAGNQSTYSSYFKIMVYE</sequence>
<evidence type="ECO:0000313" key="1">
    <source>
        <dbReference type="EMBL" id="MFL9843542.1"/>
    </source>
</evidence>
<dbReference type="Gene3D" id="2.60.40.10">
    <property type="entry name" value="Immunoglobulins"/>
    <property type="match status" value="3"/>
</dbReference>
<comment type="caution">
    <text evidence="1">The sequence shown here is derived from an EMBL/GenBank/DDBJ whole genome shotgun (WGS) entry which is preliminary data.</text>
</comment>
<reference evidence="1 2" key="1">
    <citation type="submission" date="2024-06" db="EMBL/GenBank/DDBJ databases">
        <authorList>
            <person name="Kaempfer P."/>
            <person name="Viver T."/>
        </authorList>
    </citation>
    <scope>NUCLEOTIDE SEQUENCE [LARGE SCALE GENOMIC DNA]</scope>
    <source>
        <strain evidence="1 2">ST-119</strain>
    </source>
</reference>
<evidence type="ECO:0000313" key="2">
    <source>
        <dbReference type="Proteomes" id="UP001629156"/>
    </source>
</evidence>
<dbReference type="Proteomes" id="UP001629156">
    <property type="component" value="Unassembled WGS sequence"/>
</dbReference>
<gene>
    <name evidence="1" type="ORF">ABS766_03830</name>
</gene>
<dbReference type="InterPro" id="IPR013783">
    <property type="entry name" value="Ig-like_fold"/>
</dbReference>
<protein>
    <recommendedName>
        <fullName evidence="3">Fibronectin type-III domain-containing protein</fullName>
    </recommendedName>
</protein>
<dbReference type="EMBL" id="JBELPZ010000002">
    <property type="protein sequence ID" value="MFL9843542.1"/>
    <property type="molecule type" value="Genomic_DNA"/>
</dbReference>